<dbReference type="PRINTS" id="PR01549">
    <property type="entry name" value="AUTOINDCRSYN"/>
</dbReference>
<sequence>MRITSGCSAELRPPLMTRMARYRHRVFVEKLGWQLHCRDALELDQFDRDDTVYVIAQNEDGEVIGTARLLPTTRPYLLAEVFPQLLNGAPAPDAPEVWELSRFASMDFSGPTGSALDQFSSPITTGLLQAASRCAMAHGAQRMVTVSPLGVERLLRRTGFESHRLGPPTVVQGHPLFACSIRCK</sequence>
<keyword evidence="5 7" id="KW-0071">Autoinducer synthesis</keyword>
<dbReference type="RefSeq" id="WP_055397429.1">
    <property type="nucleotide sequence ID" value="NZ_JAMXAX010000002.1"/>
</dbReference>
<organism evidence="9 10">
    <name type="scientific">Acidovorax facilis</name>
    <dbReference type="NCBI Taxonomy" id="12917"/>
    <lineage>
        <taxon>Bacteria</taxon>
        <taxon>Pseudomonadati</taxon>
        <taxon>Pseudomonadota</taxon>
        <taxon>Betaproteobacteria</taxon>
        <taxon>Burkholderiales</taxon>
        <taxon>Comamonadaceae</taxon>
        <taxon>Acidovorax</taxon>
    </lineage>
</organism>
<dbReference type="PROSITE" id="PS00949">
    <property type="entry name" value="AUTOINDUCER_SYNTH_1"/>
    <property type="match status" value="1"/>
</dbReference>
<dbReference type="Proteomes" id="UP001595693">
    <property type="component" value="Unassembled WGS sequence"/>
</dbReference>
<evidence type="ECO:0000256" key="1">
    <source>
        <dbReference type="ARBA" id="ARBA00012340"/>
    </source>
</evidence>
<comment type="catalytic activity">
    <reaction evidence="6 8">
        <text>a fatty acyl-[ACP] + S-adenosyl-L-methionine = an N-acyl-L-homoserine lactone + S-methyl-5'-thioadenosine + holo-[ACP] + H(+)</text>
        <dbReference type="Rhea" id="RHEA:10096"/>
        <dbReference type="Rhea" id="RHEA-COMP:9685"/>
        <dbReference type="Rhea" id="RHEA-COMP:14125"/>
        <dbReference type="ChEBI" id="CHEBI:15378"/>
        <dbReference type="ChEBI" id="CHEBI:17509"/>
        <dbReference type="ChEBI" id="CHEBI:55474"/>
        <dbReference type="ChEBI" id="CHEBI:59789"/>
        <dbReference type="ChEBI" id="CHEBI:64479"/>
        <dbReference type="ChEBI" id="CHEBI:138651"/>
        <dbReference type="EC" id="2.3.1.184"/>
    </reaction>
</comment>
<evidence type="ECO:0000256" key="3">
    <source>
        <dbReference type="ARBA" id="ARBA00022679"/>
    </source>
</evidence>
<evidence type="ECO:0000256" key="2">
    <source>
        <dbReference type="ARBA" id="ARBA00022654"/>
    </source>
</evidence>
<dbReference type="InterPro" id="IPR001690">
    <property type="entry name" value="Autoind_synthase"/>
</dbReference>
<dbReference type="Gene3D" id="3.40.630.30">
    <property type="match status" value="1"/>
</dbReference>
<dbReference type="InterPro" id="IPR016181">
    <property type="entry name" value="Acyl_CoA_acyltransferase"/>
</dbReference>
<evidence type="ECO:0000256" key="8">
    <source>
        <dbReference type="RuleBase" id="RU361135"/>
    </source>
</evidence>
<keyword evidence="3 8" id="KW-0808">Transferase</keyword>
<dbReference type="EMBL" id="JBHSAJ010000187">
    <property type="protein sequence ID" value="MFC3938832.1"/>
    <property type="molecule type" value="Genomic_DNA"/>
</dbReference>
<dbReference type="Pfam" id="PF00765">
    <property type="entry name" value="Autoind_synth"/>
    <property type="match status" value="1"/>
</dbReference>
<protein>
    <recommendedName>
        <fullName evidence="1 8">Acyl-homoserine-lactone synthase</fullName>
        <ecNumber evidence="1 8">2.3.1.184</ecNumber>
    </recommendedName>
    <alternativeName>
        <fullName evidence="8">Autoinducer synthesis protein</fullName>
    </alternativeName>
</protein>
<keyword evidence="4 8" id="KW-0949">S-adenosyl-L-methionine</keyword>
<name>A0ABV8DKK0_9BURK</name>
<dbReference type="EC" id="2.3.1.184" evidence="1 8"/>
<keyword evidence="2 7" id="KW-0673">Quorum sensing</keyword>
<evidence type="ECO:0000256" key="4">
    <source>
        <dbReference type="ARBA" id="ARBA00022691"/>
    </source>
</evidence>
<dbReference type="PANTHER" id="PTHR39322">
    <property type="entry name" value="ACYL-HOMOSERINE-LACTONE SYNTHASE"/>
    <property type="match status" value="1"/>
</dbReference>
<comment type="caution">
    <text evidence="9">The sequence shown here is derived from an EMBL/GenBank/DDBJ whole genome shotgun (WGS) entry which is preliminary data.</text>
</comment>
<evidence type="ECO:0000256" key="5">
    <source>
        <dbReference type="ARBA" id="ARBA00022929"/>
    </source>
</evidence>
<comment type="similarity">
    <text evidence="7 8">Belongs to the autoinducer synthase family.</text>
</comment>
<evidence type="ECO:0000313" key="10">
    <source>
        <dbReference type="Proteomes" id="UP001595693"/>
    </source>
</evidence>
<evidence type="ECO:0000256" key="7">
    <source>
        <dbReference type="PROSITE-ProRule" id="PRU00533"/>
    </source>
</evidence>
<keyword evidence="10" id="KW-1185">Reference proteome</keyword>
<dbReference type="PANTHER" id="PTHR39322:SF1">
    <property type="entry name" value="ISOVALERYL-HOMOSERINE LACTONE SYNTHASE"/>
    <property type="match status" value="1"/>
</dbReference>
<evidence type="ECO:0000256" key="6">
    <source>
        <dbReference type="ARBA" id="ARBA00048576"/>
    </source>
</evidence>
<dbReference type="SUPFAM" id="SSF55729">
    <property type="entry name" value="Acyl-CoA N-acyltransferases (Nat)"/>
    <property type="match status" value="1"/>
</dbReference>
<reference evidence="10" key="1">
    <citation type="journal article" date="2019" name="Int. J. Syst. Evol. Microbiol.">
        <title>The Global Catalogue of Microorganisms (GCM) 10K type strain sequencing project: providing services to taxonomists for standard genome sequencing and annotation.</title>
        <authorList>
            <consortium name="The Broad Institute Genomics Platform"/>
            <consortium name="The Broad Institute Genome Sequencing Center for Infectious Disease"/>
            <person name="Wu L."/>
            <person name="Ma J."/>
        </authorList>
    </citation>
    <scope>NUCLEOTIDE SEQUENCE [LARGE SCALE GENOMIC DNA]</scope>
    <source>
        <strain evidence="10">CCUG 2113</strain>
    </source>
</reference>
<gene>
    <name evidence="9" type="ORF">ACFOW3_29850</name>
</gene>
<dbReference type="PROSITE" id="PS51187">
    <property type="entry name" value="AUTOINDUCER_SYNTH_2"/>
    <property type="match status" value="1"/>
</dbReference>
<dbReference type="InterPro" id="IPR018311">
    <property type="entry name" value="Autoind_synth_CS"/>
</dbReference>
<evidence type="ECO:0000313" key="9">
    <source>
        <dbReference type="EMBL" id="MFC3938832.1"/>
    </source>
</evidence>
<accession>A0ABV8DKK0</accession>
<proteinExistence type="inferred from homology"/>